<gene>
    <name evidence="2" type="ORF">GCM10010439_30420</name>
</gene>
<comment type="caution">
    <text evidence="2">The sequence shown here is derived from an EMBL/GenBank/DDBJ whole genome shotgun (WGS) entry which is preliminary data.</text>
</comment>
<organism evidence="2 3">
    <name type="scientific">Actinocorallia aurantiaca</name>
    <dbReference type="NCBI Taxonomy" id="46204"/>
    <lineage>
        <taxon>Bacteria</taxon>
        <taxon>Bacillati</taxon>
        <taxon>Actinomycetota</taxon>
        <taxon>Actinomycetes</taxon>
        <taxon>Streptosporangiales</taxon>
        <taxon>Thermomonosporaceae</taxon>
        <taxon>Actinocorallia</taxon>
    </lineage>
</organism>
<feature type="region of interest" description="Disordered" evidence="1">
    <location>
        <begin position="21"/>
        <end position="43"/>
    </location>
</feature>
<keyword evidence="3" id="KW-1185">Reference proteome</keyword>
<reference evidence="3" key="1">
    <citation type="journal article" date="2019" name="Int. J. Syst. Evol. Microbiol.">
        <title>The Global Catalogue of Microorganisms (GCM) 10K type strain sequencing project: providing services to taxonomists for standard genome sequencing and annotation.</title>
        <authorList>
            <consortium name="The Broad Institute Genomics Platform"/>
            <consortium name="The Broad Institute Genome Sequencing Center for Infectious Disease"/>
            <person name="Wu L."/>
            <person name="Ma J."/>
        </authorList>
    </citation>
    <scope>NUCLEOTIDE SEQUENCE [LARGE SCALE GENOMIC DNA]</scope>
    <source>
        <strain evidence="3">JCM 8201</strain>
    </source>
</reference>
<accession>A0ABP6GR66</accession>
<proteinExistence type="predicted"/>
<name>A0ABP6GR66_9ACTN</name>
<dbReference type="Proteomes" id="UP001501842">
    <property type="component" value="Unassembled WGS sequence"/>
</dbReference>
<protein>
    <submittedName>
        <fullName evidence="2">Uncharacterized protein</fullName>
    </submittedName>
</protein>
<evidence type="ECO:0000313" key="2">
    <source>
        <dbReference type="EMBL" id="GAA2726775.1"/>
    </source>
</evidence>
<dbReference type="EMBL" id="BAAATZ010000012">
    <property type="protein sequence ID" value="GAA2726775.1"/>
    <property type="molecule type" value="Genomic_DNA"/>
</dbReference>
<dbReference type="RefSeq" id="WP_344451024.1">
    <property type="nucleotide sequence ID" value="NZ_BAAATZ010000012.1"/>
</dbReference>
<sequence length="168" mass="17786">MTEHGFDFDPQAARQALALLCPGEAESSTRPGSPGLPDPPGDPARLAGRLVAAVELAAGSGGRCKDWARFDEGYRSVLPEGQRRTVALKRLMRTVRELTDLPGAAARGAATGLLASTSVLFAEILLADDRTELASALEQLEEARALFGQTMVQLDGVTRMLRDSLSPG</sequence>
<evidence type="ECO:0000256" key="1">
    <source>
        <dbReference type="SAM" id="MobiDB-lite"/>
    </source>
</evidence>
<evidence type="ECO:0000313" key="3">
    <source>
        <dbReference type="Proteomes" id="UP001501842"/>
    </source>
</evidence>